<gene>
    <name evidence="3" type="ORF">COR50_00480</name>
</gene>
<evidence type="ECO:0000313" key="4">
    <source>
        <dbReference type="Proteomes" id="UP000220133"/>
    </source>
</evidence>
<dbReference type="CDD" id="cd07562">
    <property type="entry name" value="Peptidase_S41_TRI"/>
    <property type="match status" value="1"/>
</dbReference>
<evidence type="ECO:0000256" key="1">
    <source>
        <dbReference type="SAM" id="SignalP"/>
    </source>
</evidence>
<dbReference type="GO" id="GO:0004175">
    <property type="term" value="F:endopeptidase activity"/>
    <property type="evidence" value="ECO:0007669"/>
    <property type="project" value="TreeGrafter"/>
</dbReference>
<dbReference type="Proteomes" id="UP000220133">
    <property type="component" value="Chromosome"/>
</dbReference>
<sequence>MKPLLNKYSFTLCSFFFIISIVTKAQTPLNNSEKLATFCKFWGFLKYYHPAVADGSKDWDNIFIKKYYGINDLQSKEALNEFYLSWLDELGEVPVCKKCSPPGNDDITYNLDESWMKDDQQFTVELQSKLQFILSNRYLGKRYYANLYPFTGNLKPSNEKAYNDSIYPSAPMRLLTLSRFWNIINYYYPYKNVITDNWASLLTTMIPKFVDAQDTLNYHLAISELVANLHDSHSLFLSPYEVKHYYGNKVPPFKYKVIDEKAVVTSLYNDSIGKKFDYQVGDAIIKIRGQNIEDVIKDRCKYIGGSNRPAQLKTLTYVLLNDTTDQVKVTIERNGQQLEKMLPLYQTYAEMKPQPVKKELYKLLDGNIGYINLGELEIKQVNDIMKKLEHTKALIIDVRNYPKNTVYKVANHLNSESKKFVKFTRPNNDYPGTFKPVPAISVGRNNKNYYKGKVILLTDEMAQSHAEFTLMALKTAPNVTVVGSQTAGADGNVSTITLPGNFKLYMTGVGVFYPDGTPTQRVGIVPDIEIKPTINGIKAKKDEVLDKAIEIARQS</sequence>
<dbReference type="OrthoDB" id="5379939at2"/>
<organism evidence="3 4">
    <name type="scientific">Chitinophaga caeni</name>
    <dbReference type="NCBI Taxonomy" id="2029983"/>
    <lineage>
        <taxon>Bacteria</taxon>
        <taxon>Pseudomonadati</taxon>
        <taxon>Bacteroidota</taxon>
        <taxon>Chitinophagia</taxon>
        <taxon>Chitinophagales</taxon>
        <taxon>Chitinophagaceae</taxon>
        <taxon>Chitinophaga</taxon>
    </lineage>
</organism>
<dbReference type="PANTHER" id="PTHR32060">
    <property type="entry name" value="TAIL-SPECIFIC PROTEASE"/>
    <property type="match status" value="1"/>
</dbReference>
<dbReference type="GO" id="GO:0007165">
    <property type="term" value="P:signal transduction"/>
    <property type="evidence" value="ECO:0007669"/>
    <property type="project" value="TreeGrafter"/>
</dbReference>
<feature type="chain" id="PRO_5013239777" description="Tail specific protease domain-containing protein" evidence="1">
    <location>
        <begin position="26"/>
        <end position="555"/>
    </location>
</feature>
<dbReference type="GO" id="GO:0008236">
    <property type="term" value="F:serine-type peptidase activity"/>
    <property type="evidence" value="ECO:0007669"/>
    <property type="project" value="InterPro"/>
</dbReference>
<dbReference type="SUPFAM" id="SSF50156">
    <property type="entry name" value="PDZ domain-like"/>
    <property type="match status" value="1"/>
</dbReference>
<name>A0A291QPB1_9BACT</name>
<dbReference type="Gene3D" id="3.30.750.44">
    <property type="match status" value="1"/>
</dbReference>
<keyword evidence="1" id="KW-0732">Signal</keyword>
<dbReference type="EMBL" id="CP023777">
    <property type="protein sequence ID" value="ATL45755.1"/>
    <property type="molecule type" value="Genomic_DNA"/>
</dbReference>
<dbReference type="RefSeq" id="WP_098192145.1">
    <property type="nucleotide sequence ID" value="NZ_CP023777.1"/>
</dbReference>
<dbReference type="SMART" id="SM00245">
    <property type="entry name" value="TSPc"/>
    <property type="match status" value="1"/>
</dbReference>
<keyword evidence="4" id="KW-1185">Reference proteome</keyword>
<feature type="signal peptide" evidence="1">
    <location>
        <begin position="1"/>
        <end position="25"/>
    </location>
</feature>
<accession>A0A291QPB1</accession>
<evidence type="ECO:0000259" key="2">
    <source>
        <dbReference type="SMART" id="SM00245"/>
    </source>
</evidence>
<dbReference type="KEGG" id="cbae:COR50_00480"/>
<dbReference type="Gene3D" id="2.30.42.10">
    <property type="match status" value="1"/>
</dbReference>
<dbReference type="PANTHER" id="PTHR32060:SF30">
    <property type="entry name" value="CARBOXY-TERMINAL PROCESSING PROTEASE CTPA"/>
    <property type="match status" value="1"/>
</dbReference>
<dbReference type="InterPro" id="IPR005151">
    <property type="entry name" value="Tail-specific_protease"/>
</dbReference>
<dbReference type="SUPFAM" id="SSF52096">
    <property type="entry name" value="ClpP/crotonase"/>
    <property type="match status" value="1"/>
</dbReference>
<dbReference type="Gene3D" id="3.90.226.10">
    <property type="entry name" value="2-enoyl-CoA Hydratase, Chain A, domain 1"/>
    <property type="match status" value="1"/>
</dbReference>
<protein>
    <recommendedName>
        <fullName evidence="2">Tail specific protease domain-containing protein</fullName>
    </recommendedName>
</protein>
<proteinExistence type="predicted"/>
<feature type="domain" description="Tail specific protease" evidence="2">
    <location>
        <begin position="334"/>
        <end position="531"/>
    </location>
</feature>
<dbReference type="Pfam" id="PF03572">
    <property type="entry name" value="Peptidase_S41"/>
    <property type="match status" value="1"/>
</dbReference>
<dbReference type="InterPro" id="IPR036034">
    <property type="entry name" value="PDZ_sf"/>
</dbReference>
<dbReference type="AlphaFoldDB" id="A0A291QPB1"/>
<dbReference type="InterPro" id="IPR029045">
    <property type="entry name" value="ClpP/crotonase-like_dom_sf"/>
</dbReference>
<dbReference type="GO" id="GO:0006508">
    <property type="term" value="P:proteolysis"/>
    <property type="evidence" value="ECO:0007669"/>
    <property type="project" value="InterPro"/>
</dbReference>
<evidence type="ECO:0000313" key="3">
    <source>
        <dbReference type="EMBL" id="ATL45755.1"/>
    </source>
</evidence>
<dbReference type="GO" id="GO:0030288">
    <property type="term" value="C:outer membrane-bounded periplasmic space"/>
    <property type="evidence" value="ECO:0007669"/>
    <property type="project" value="TreeGrafter"/>
</dbReference>
<reference evidence="3 4" key="1">
    <citation type="submission" date="2017-10" db="EMBL/GenBank/DDBJ databases">
        <title>Paenichitinophaga pekingensis gen. nov., sp. nov., isolated from activated sludge.</title>
        <authorList>
            <person name="Jin D."/>
            <person name="Kong X."/>
            <person name="Deng Y."/>
            <person name="Bai Z."/>
        </authorList>
    </citation>
    <scope>NUCLEOTIDE SEQUENCE [LARGE SCALE GENOMIC DNA]</scope>
    <source>
        <strain evidence="3 4">13</strain>
    </source>
</reference>